<gene>
    <name evidence="1" type="ORF">DFH08DRAFT_810306</name>
</gene>
<reference evidence="1" key="1">
    <citation type="submission" date="2023-03" db="EMBL/GenBank/DDBJ databases">
        <title>Massive genome expansion in bonnet fungi (Mycena s.s.) driven by repeated elements and novel gene families across ecological guilds.</title>
        <authorList>
            <consortium name="Lawrence Berkeley National Laboratory"/>
            <person name="Harder C.B."/>
            <person name="Miyauchi S."/>
            <person name="Viragh M."/>
            <person name="Kuo A."/>
            <person name="Thoen E."/>
            <person name="Andreopoulos B."/>
            <person name="Lu D."/>
            <person name="Skrede I."/>
            <person name="Drula E."/>
            <person name="Henrissat B."/>
            <person name="Morin E."/>
            <person name="Kohler A."/>
            <person name="Barry K."/>
            <person name="LaButti K."/>
            <person name="Morin E."/>
            <person name="Salamov A."/>
            <person name="Lipzen A."/>
            <person name="Mereny Z."/>
            <person name="Hegedus B."/>
            <person name="Baldrian P."/>
            <person name="Stursova M."/>
            <person name="Weitz H."/>
            <person name="Taylor A."/>
            <person name="Grigoriev I.V."/>
            <person name="Nagy L.G."/>
            <person name="Martin F."/>
            <person name="Kauserud H."/>
        </authorList>
    </citation>
    <scope>NUCLEOTIDE SEQUENCE</scope>
    <source>
        <strain evidence="1">CBHHK002</strain>
    </source>
</reference>
<organism evidence="1 2">
    <name type="scientific">Mycena albidolilacea</name>
    <dbReference type="NCBI Taxonomy" id="1033008"/>
    <lineage>
        <taxon>Eukaryota</taxon>
        <taxon>Fungi</taxon>
        <taxon>Dikarya</taxon>
        <taxon>Basidiomycota</taxon>
        <taxon>Agaricomycotina</taxon>
        <taxon>Agaricomycetes</taxon>
        <taxon>Agaricomycetidae</taxon>
        <taxon>Agaricales</taxon>
        <taxon>Marasmiineae</taxon>
        <taxon>Mycenaceae</taxon>
        <taxon>Mycena</taxon>
    </lineage>
</organism>
<comment type="caution">
    <text evidence="1">The sequence shown here is derived from an EMBL/GenBank/DDBJ whole genome shotgun (WGS) entry which is preliminary data.</text>
</comment>
<evidence type="ECO:0000313" key="2">
    <source>
        <dbReference type="Proteomes" id="UP001218218"/>
    </source>
</evidence>
<proteinExistence type="predicted"/>
<evidence type="ECO:0000313" key="1">
    <source>
        <dbReference type="EMBL" id="KAJ7343755.1"/>
    </source>
</evidence>
<name>A0AAD6ZXU8_9AGAR</name>
<accession>A0AAD6ZXU8</accession>
<dbReference type="EMBL" id="JARIHO010000022">
    <property type="protein sequence ID" value="KAJ7343755.1"/>
    <property type="molecule type" value="Genomic_DNA"/>
</dbReference>
<sequence length="218" mass="24471">MTARLPPAAKLSLSPAIYYLSSSRFSPVKEEYELKREGFEKELSDLLGAPWTFDFNPLAIYPYAESQHFAKDQPGIDFRQYAEGVLTSFKAFIETYGDAAKKELNDVGHAHQIQLDVAMAYQLEVLGFGTDDMLREGFNESAESGVVKVGIVDALKRQRDCEVEIKDGVLYLQPSKRKNRRRTRCGKDERKKLAKMITPDPANHAIRQTRHGGGVSGV</sequence>
<keyword evidence="2" id="KW-1185">Reference proteome</keyword>
<dbReference type="AlphaFoldDB" id="A0AAD6ZXU8"/>
<protein>
    <submittedName>
        <fullName evidence="1">Uncharacterized protein</fullName>
    </submittedName>
</protein>
<dbReference type="Proteomes" id="UP001218218">
    <property type="component" value="Unassembled WGS sequence"/>
</dbReference>